<evidence type="ECO:0000256" key="1">
    <source>
        <dbReference type="ARBA" id="ARBA00018672"/>
    </source>
</evidence>
<dbReference type="GO" id="GO:0000160">
    <property type="term" value="P:phosphorelay signal transduction system"/>
    <property type="evidence" value="ECO:0007669"/>
    <property type="project" value="InterPro"/>
</dbReference>
<dbReference type="InterPro" id="IPR020449">
    <property type="entry name" value="Tscrpt_reg_AraC-type_HTH"/>
</dbReference>
<dbReference type="PROSITE" id="PS50110">
    <property type="entry name" value="RESPONSE_REGULATORY"/>
    <property type="match status" value="1"/>
</dbReference>
<evidence type="ECO:0000256" key="6">
    <source>
        <dbReference type="PROSITE-ProRule" id="PRU00169"/>
    </source>
</evidence>
<dbReference type="InterPro" id="IPR018060">
    <property type="entry name" value="HTH_AraC"/>
</dbReference>
<dbReference type="SUPFAM" id="SSF46689">
    <property type="entry name" value="Homeodomain-like"/>
    <property type="match status" value="2"/>
</dbReference>
<dbReference type="Pfam" id="PF00072">
    <property type="entry name" value="Response_reg"/>
    <property type="match status" value="1"/>
</dbReference>
<accession>A0A1M5BQA0</accession>
<dbReference type="Gene3D" id="3.40.50.2300">
    <property type="match status" value="1"/>
</dbReference>
<dbReference type="STRING" id="1122155.SAMN02745158_03760"/>
<keyword evidence="10" id="KW-1185">Reference proteome</keyword>
<dbReference type="GO" id="GO:0043565">
    <property type="term" value="F:sequence-specific DNA binding"/>
    <property type="evidence" value="ECO:0007669"/>
    <property type="project" value="InterPro"/>
</dbReference>
<name>A0A1M5BQA0_9CLOT</name>
<dbReference type="SMART" id="SM00448">
    <property type="entry name" value="REC"/>
    <property type="match status" value="1"/>
</dbReference>
<evidence type="ECO:0000259" key="7">
    <source>
        <dbReference type="PROSITE" id="PS01124"/>
    </source>
</evidence>
<evidence type="ECO:0000256" key="2">
    <source>
        <dbReference type="ARBA" id="ARBA00023015"/>
    </source>
</evidence>
<feature type="modified residue" description="4-aspartylphosphate" evidence="6">
    <location>
        <position position="53"/>
    </location>
</feature>
<dbReference type="InterPro" id="IPR011006">
    <property type="entry name" value="CheY-like_superfamily"/>
</dbReference>
<dbReference type="Proteomes" id="UP000184245">
    <property type="component" value="Unassembled WGS sequence"/>
</dbReference>
<dbReference type="PROSITE" id="PS01124">
    <property type="entry name" value="HTH_ARAC_FAMILY_2"/>
    <property type="match status" value="1"/>
</dbReference>
<evidence type="ECO:0000256" key="3">
    <source>
        <dbReference type="ARBA" id="ARBA00023125"/>
    </source>
</evidence>
<dbReference type="OrthoDB" id="9794370at2"/>
<keyword evidence="4" id="KW-0804">Transcription</keyword>
<dbReference type="AlphaFoldDB" id="A0A1M5BQA0"/>
<comment type="function">
    <text evidence="5">May play the central regulatory role in sporulation. It may be an element of the effector pathway responsible for the activation of sporulation genes in response to nutritional stress. Spo0A may act in concert with spo0H (a sigma factor) to control the expression of some genes that are critical to the sporulation process.</text>
</comment>
<dbReference type="Pfam" id="PF12833">
    <property type="entry name" value="HTH_18"/>
    <property type="match status" value="1"/>
</dbReference>
<dbReference type="Gene3D" id="1.10.10.60">
    <property type="entry name" value="Homeodomain-like"/>
    <property type="match status" value="2"/>
</dbReference>
<dbReference type="PRINTS" id="PR00032">
    <property type="entry name" value="HTHARAC"/>
</dbReference>
<evidence type="ECO:0000313" key="9">
    <source>
        <dbReference type="EMBL" id="SHF44550.1"/>
    </source>
</evidence>
<keyword evidence="3" id="KW-0238">DNA-binding</keyword>
<sequence length="503" mass="59126">MRILVVEDEVKIRRGMANLIENHTEHTVVGEAKNGREGLELTELYEPDLVITDIRMPEMNGLEMIRRLYEQGSDRHFVILSGYSEFEYAKQAIRYGVDDYLIKPLAPEDVICLLDSIQKKILRERSARLQNSPERELRDLLIQNEYDSCKIREIGEALCLPVSGTFRLLCAYTGCASQEERKQCVQRFGKLRGKFPEQRFYYFYIENTREFICLTENTNWESVKGELERKLLQNVLYSHGWVWTENAFEGLENIGITYQKVREQYSYGMILGDTGFISKERIREYRPGTYVYPANLEHQLQTAFYGEKKEEVYEAGQRFIHYMGELRVKPDQIREGYMRMAHFMLSLSQEGNRRLYEQLLNLNLMKSMGTAVTRKELEDILNREICILASGLSQRENISNYTIKRALDYIRNHYQESISLEKVAASLDITPEYLSTLFNREMEQNFSVFLKRFRISHAKRLLKDTDKKIYEIAKEVGYTDAKYFNRVFKDVEGVSPGDYRALQ</sequence>
<dbReference type="EMBL" id="FQVI01000029">
    <property type="protein sequence ID" value="SHF44550.1"/>
    <property type="molecule type" value="Genomic_DNA"/>
</dbReference>
<dbReference type="PANTHER" id="PTHR43280:SF2">
    <property type="entry name" value="HTH-TYPE TRANSCRIPTIONAL REGULATOR EXSA"/>
    <property type="match status" value="1"/>
</dbReference>
<proteinExistence type="predicted"/>
<dbReference type="SUPFAM" id="SSF52172">
    <property type="entry name" value="CheY-like"/>
    <property type="match status" value="1"/>
</dbReference>
<dbReference type="InterPro" id="IPR009057">
    <property type="entry name" value="Homeodomain-like_sf"/>
</dbReference>
<dbReference type="SMART" id="SM00342">
    <property type="entry name" value="HTH_ARAC"/>
    <property type="match status" value="1"/>
</dbReference>
<evidence type="ECO:0000313" key="10">
    <source>
        <dbReference type="Proteomes" id="UP000184245"/>
    </source>
</evidence>
<dbReference type="PANTHER" id="PTHR43280">
    <property type="entry name" value="ARAC-FAMILY TRANSCRIPTIONAL REGULATOR"/>
    <property type="match status" value="1"/>
</dbReference>
<keyword evidence="6" id="KW-0597">Phosphoprotein</keyword>
<evidence type="ECO:0000256" key="5">
    <source>
        <dbReference type="ARBA" id="ARBA00024867"/>
    </source>
</evidence>
<keyword evidence="2" id="KW-0805">Transcription regulation</keyword>
<feature type="domain" description="HTH araC/xylS-type" evidence="7">
    <location>
        <begin position="404"/>
        <end position="502"/>
    </location>
</feature>
<evidence type="ECO:0000259" key="8">
    <source>
        <dbReference type="PROSITE" id="PS50110"/>
    </source>
</evidence>
<organism evidence="9 10">
    <name type="scientific">Lactonifactor longoviformis DSM 17459</name>
    <dbReference type="NCBI Taxonomy" id="1122155"/>
    <lineage>
        <taxon>Bacteria</taxon>
        <taxon>Bacillati</taxon>
        <taxon>Bacillota</taxon>
        <taxon>Clostridia</taxon>
        <taxon>Eubacteriales</taxon>
        <taxon>Clostridiaceae</taxon>
        <taxon>Lactonifactor</taxon>
    </lineage>
</organism>
<dbReference type="CDD" id="cd17536">
    <property type="entry name" value="REC_YesN-like"/>
    <property type="match status" value="1"/>
</dbReference>
<gene>
    <name evidence="9" type="ORF">SAMN02745158_03760</name>
</gene>
<dbReference type="InterPro" id="IPR001789">
    <property type="entry name" value="Sig_transdc_resp-reg_receiver"/>
</dbReference>
<protein>
    <recommendedName>
        <fullName evidence="1">Stage 0 sporulation protein A homolog</fullName>
    </recommendedName>
</protein>
<dbReference type="GO" id="GO:0003700">
    <property type="term" value="F:DNA-binding transcription factor activity"/>
    <property type="evidence" value="ECO:0007669"/>
    <property type="project" value="InterPro"/>
</dbReference>
<evidence type="ECO:0000256" key="4">
    <source>
        <dbReference type="ARBA" id="ARBA00023163"/>
    </source>
</evidence>
<dbReference type="RefSeq" id="WP_072854314.1">
    <property type="nucleotide sequence ID" value="NZ_FQVI01000029.1"/>
</dbReference>
<reference evidence="9 10" key="1">
    <citation type="submission" date="2016-11" db="EMBL/GenBank/DDBJ databases">
        <authorList>
            <person name="Jaros S."/>
            <person name="Januszkiewicz K."/>
            <person name="Wedrychowicz H."/>
        </authorList>
    </citation>
    <scope>NUCLEOTIDE SEQUENCE [LARGE SCALE GENOMIC DNA]</scope>
    <source>
        <strain evidence="9 10">DSM 17459</strain>
    </source>
</reference>
<feature type="domain" description="Response regulatory" evidence="8">
    <location>
        <begin position="2"/>
        <end position="118"/>
    </location>
</feature>